<protein>
    <submittedName>
        <fullName evidence="1">Uncharacterized protein</fullName>
    </submittedName>
</protein>
<dbReference type="AlphaFoldDB" id="A0A2H1JSN6"/>
<proteinExistence type="predicted"/>
<reference evidence="1 2" key="1">
    <citation type="submission" date="2017-03" db="EMBL/GenBank/DDBJ databases">
        <authorList>
            <person name="Afonso C.L."/>
            <person name="Miller P.J."/>
            <person name="Scott M.A."/>
            <person name="Spackman E."/>
            <person name="Goraichik I."/>
            <person name="Dimitrov K.M."/>
            <person name="Suarez D.L."/>
            <person name="Swayne D.E."/>
        </authorList>
    </citation>
    <scope>NUCLEOTIDE SEQUENCE [LARGE SCALE GENOMIC DNA]</scope>
    <source>
        <strain evidence="1 2">Mu101</strain>
    </source>
</reference>
<organism evidence="1 2">
    <name type="scientific">Brevibacterium linens</name>
    <dbReference type="NCBI Taxonomy" id="1703"/>
    <lineage>
        <taxon>Bacteria</taxon>
        <taxon>Bacillati</taxon>
        <taxon>Actinomycetota</taxon>
        <taxon>Actinomycetes</taxon>
        <taxon>Micrococcales</taxon>
        <taxon>Brevibacteriaceae</taxon>
        <taxon>Brevibacterium</taxon>
    </lineage>
</organism>
<accession>A0A2H1JSN6</accession>
<dbReference type="Proteomes" id="UP000234498">
    <property type="component" value="Unassembled WGS sequence"/>
</dbReference>
<evidence type="ECO:0000313" key="1">
    <source>
        <dbReference type="EMBL" id="SMX90298.1"/>
    </source>
</evidence>
<evidence type="ECO:0000313" key="2">
    <source>
        <dbReference type="Proteomes" id="UP000234498"/>
    </source>
</evidence>
<name>A0A2H1JSN6_BRELN</name>
<sequence length="119" mass="13381">MVMAWEINRGQDADSGTVLDHHSHGPCRCRTHDHVGIRQSADNLLSDYGARPHRHNRPRLKIAPSDRAHFGKGMISRYNDAQSDFGDLGTRNPMWRLSPGRGHNPDIEGTVQHLGFHLS</sequence>
<dbReference type="EMBL" id="FXZA01000018">
    <property type="protein sequence ID" value="SMX90298.1"/>
    <property type="molecule type" value="Genomic_DNA"/>
</dbReference>
<gene>
    <name evidence="1" type="ORF">BLIN101_02617</name>
</gene>